<dbReference type="PANTHER" id="PTHR40621:SF6">
    <property type="entry name" value="AP-1-LIKE TRANSCRIPTION FACTOR YAP1-RELATED"/>
    <property type="match status" value="1"/>
</dbReference>
<dbReference type="GO" id="GO:0000976">
    <property type="term" value="F:transcription cis-regulatory region binding"/>
    <property type="evidence" value="ECO:0007669"/>
    <property type="project" value="InterPro"/>
</dbReference>
<feature type="compositionally biased region" description="Polar residues" evidence="3">
    <location>
        <begin position="1"/>
        <end position="13"/>
    </location>
</feature>
<feature type="region of interest" description="Disordered" evidence="3">
    <location>
        <begin position="158"/>
        <end position="180"/>
    </location>
</feature>
<dbReference type="GO" id="GO:0001228">
    <property type="term" value="F:DNA-binding transcription activator activity, RNA polymerase II-specific"/>
    <property type="evidence" value="ECO:0007669"/>
    <property type="project" value="TreeGrafter"/>
</dbReference>
<evidence type="ECO:0000256" key="2">
    <source>
        <dbReference type="ARBA" id="ARBA00023242"/>
    </source>
</evidence>
<dbReference type="OrthoDB" id="5578735at2759"/>
<feature type="region of interest" description="Disordered" evidence="3">
    <location>
        <begin position="1"/>
        <end position="71"/>
    </location>
</feature>
<comment type="subcellular location">
    <subcellularLocation>
        <location evidence="1">Nucleus</location>
    </subcellularLocation>
</comment>
<dbReference type="CDD" id="cd14688">
    <property type="entry name" value="bZIP_YAP"/>
    <property type="match status" value="1"/>
</dbReference>
<dbReference type="EMBL" id="LSSK01000632">
    <property type="protein sequence ID" value="OMH82604.1"/>
    <property type="molecule type" value="Genomic_DNA"/>
</dbReference>
<keyword evidence="6" id="KW-1185">Reference proteome</keyword>
<accession>A0A1R1PNS0</accession>
<dbReference type="GO" id="GO:0090575">
    <property type="term" value="C:RNA polymerase II transcription regulator complex"/>
    <property type="evidence" value="ECO:0007669"/>
    <property type="project" value="TreeGrafter"/>
</dbReference>
<proteinExistence type="predicted"/>
<dbReference type="PANTHER" id="PTHR40621">
    <property type="entry name" value="TRANSCRIPTION FACTOR KAPC-RELATED"/>
    <property type="match status" value="1"/>
</dbReference>
<evidence type="ECO:0000256" key="3">
    <source>
        <dbReference type="SAM" id="MobiDB-lite"/>
    </source>
</evidence>
<feature type="compositionally biased region" description="Polar residues" evidence="3">
    <location>
        <begin position="19"/>
        <end position="33"/>
    </location>
</feature>
<dbReference type="InterPro" id="IPR050936">
    <property type="entry name" value="AP-1-like"/>
</dbReference>
<name>A0A1R1PNS0_ZANCU</name>
<feature type="region of interest" description="Disordered" evidence="3">
    <location>
        <begin position="216"/>
        <end position="235"/>
    </location>
</feature>
<dbReference type="InterPro" id="IPR046347">
    <property type="entry name" value="bZIP_sf"/>
</dbReference>
<dbReference type="AlphaFoldDB" id="A0A1R1PNS0"/>
<evidence type="ECO:0000313" key="5">
    <source>
        <dbReference type="EMBL" id="OMH82604.1"/>
    </source>
</evidence>
<evidence type="ECO:0000259" key="4">
    <source>
        <dbReference type="PROSITE" id="PS00036"/>
    </source>
</evidence>
<reference evidence="6" key="1">
    <citation type="submission" date="2017-01" db="EMBL/GenBank/DDBJ databases">
        <authorList>
            <person name="Wang Y."/>
            <person name="White M."/>
            <person name="Kvist S."/>
            <person name="Moncalvo J.-M."/>
        </authorList>
    </citation>
    <scope>NUCLEOTIDE SEQUENCE [LARGE SCALE GENOMIC DNA]</scope>
    <source>
        <strain evidence="6">COL-18-3</strain>
    </source>
</reference>
<evidence type="ECO:0000313" key="6">
    <source>
        <dbReference type="Proteomes" id="UP000188320"/>
    </source>
</evidence>
<dbReference type="SUPFAM" id="SSF57959">
    <property type="entry name" value="Leucine zipper domain"/>
    <property type="match status" value="1"/>
</dbReference>
<comment type="caution">
    <text evidence="5">The sequence shown here is derived from an EMBL/GenBank/DDBJ whole genome shotgun (WGS) entry which is preliminary data.</text>
</comment>
<sequence length="332" mass="35984">MDTSQYTNKSKGSQGFGSAVSSNASDSTKNQQLAKHELDNTPKGRNRARSKVGNTPEEAAAKAERNRAAQRAFRQRREQYVKELEFRSAQYDELQTIVHCLSEENQMLRMRVETLTHHFNTLGLPLPPMPPINRPPTDWAPLLPPPPLSNIMSRRPGAESLARGGSQPGLVSTNTHSPNLGANTLNTSMSTGGVTSSISDRHIGGGPIDDKSLVGHSQSGSGIGMAHSSSNNPEGNVTNFLGGPLGNVTGQLPLLQGQQGGIDFQNRSVDSSIVDQQSRNYMYQSPGGNLQGGNSYNPFNERVGYQQVAPASYMQSNRYANDIRMDMRYGGK</sequence>
<protein>
    <submittedName>
        <fullName evidence="5">AP-1-like transcription factor</fullName>
    </submittedName>
</protein>
<keyword evidence="2" id="KW-0539">Nucleus</keyword>
<evidence type="ECO:0000256" key="1">
    <source>
        <dbReference type="ARBA" id="ARBA00004123"/>
    </source>
</evidence>
<dbReference type="InterPro" id="IPR004827">
    <property type="entry name" value="bZIP"/>
</dbReference>
<organism evidence="5 6">
    <name type="scientific">Zancudomyces culisetae</name>
    <name type="common">Gut fungus</name>
    <name type="synonym">Smittium culisetae</name>
    <dbReference type="NCBI Taxonomy" id="1213189"/>
    <lineage>
        <taxon>Eukaryota</taxon>
        <taxon>Fungi</taxon>
        <taxon>Fungi incertae sedis</taxon>
        <taxon>Zoopagomycota</taxon>
        <taxon>Kickxellomycotina</taxon>
        <taxon>Harpellomycetes</taxon>
        <taxon>Harpellales</taxon>
        <taxon>Legeriomycetaceae</taxon>
        <taxon>Zancudomyces</taxon>
    </lineage>
</organism>
<feature type="compositionally biased region" description="Polar residues" evidence="3">
    <location>
        <begin position="169"/>
        <end position="180"/>
    </location>
</feature>
<gene>
    <name evidence="5" type="ORF">AX774_g3909</name>
</gene>
<dbReference type="PROSITE" id="PS00036">
    <property type="entry name" value="BZIP_BASIC"/>
    <property type="match status" value="1"/>
</dbReference>
<dbReference type="Gene3D" id="1.20.5.170">
    <property type="match status" value="1"/>
</dbReference>
<dbReference type="Proteomes" id="UP000188320">
    <property type="component" value="Unassembled WGS sequence"/>
</dbReference>
<feature type="domain" description="BZIP" evidence="4">
    <location>
        <begin position="62"/>
        <end position="76"/>
    </location>
</feature>